<evidence type="ECO:0000313" key="2">
    <source>
        <dbReference type="EMBL" id="SER95255.1"/>
    </source>
</evidence>
<dbReference type="Gene3D" id="3.40.30.10">
    <property type="entry name" value="Glutaredoxin"/>
    <property type="match status" value="1"/>
</dbReference>
<name>A0A1H9TDD2_9LACT</name>
<dbReference type="CDD" id="cd02947">
    <property type="entry name" value="TRX_family"/>
    <property type="match status" value="1"/>
</dbReference>
<sequence length="137" mass="15475">MKKYIFVGVTLLSAVFIFFLVKAQASANIQDVTLEELTPDLPADERSLIYIGRKDCPVCQKFYPELEQMVSAEKINVYAYDTSKDVKKHLEELNQFTGQLGIQTVPAVLVVKNGEVIEIFEDPIDLDEVLSIYQGLE</sequence>
<dbReference type="InterPro" id="IPR036249">
    <property type="entry name" value="Thioredoxin-like_sf"/>
</dbReference>
<dbReference type="STRING" id="142588.SAMN04488559_11270"/>
<keyword evidence="3" id="KW-1185">Reference proteome</keyword>
<proteinExistence type="predicted"/>
<dbReference type="AlphaFoldDB" id="A0A1H9TDD2"/>
<dbReference type="OrthoDB" id="9792987at2"/>
<reference evidence="2 3" key="1">
    <citation type="submission" date="2016-10" db="EMBL/GenBank/DDBJ databases">
        <authorList>
            <person name="de Groot N.N."/>
        </authorList>
    </citation>
    <scope>NUCLEOTIDE SEQUENCE [LARGE SCALE GENOMIC DNA]</scope>
    <source>
        <strain evidence="2 3">DSM 13760</strain>
    </source>
</reference>
<dbReference type="EMBL" id="FOHA01000012">
    <property type="protein sequence ID" value="SER95255.1"/>
    <property type="molecule type" value="Genomic_DNA"/>
</dbReference>
<protein>
    <submittedName>
        <fullName evidence="2">Bacteriocin transport accessory protein, putative</fullName>
    </submittedName>
</protein>
<accession>A0A1H9TDD2</accession>
<organism evidence="2 3">
    <name type="scientific">Isobaculum melis</name>
    <dbReference type="NCBI Taxonomy" id="142588"/>
    <lineage>
        <taxon>Bacteria</taxon>
        <taxon>Bacillati</taxon>
        <taxon>Bacillota</taxon>
        <taxon>Bacilli</taxon>
        <taxon>Lactobacillales</taxon>
        <taxon>Carnobacteriaceae</taxon>
        <taxon>Isobaculum</taxon>
    </lineage>
</organism>
<dbReference type="SUPFAM" id="SSF52833">
    <property type="entry name" value="Thioredoxin-like"/>
    <property type="match status" value="1"/>
</dbReference>
<dbReference type="Proteomes" id="UP000198948">
    <property type="component" value="Unassembled WGS sequence"/>
</dbReference>
<feature type="signal peptide" evidence="1">
    <location>
        <begin position="1"/>
        <end position="27"/>
    </location>
</feature>
<evidence type="ECO:0000313" key="3">
    <source>
        <dbReference type="Proteomes" id="UP000198948"/>
    </source>
</evidence>
<gene>
    <name evidence="2" type="ORF">SAMN04488559_11270</name>
</gene>
<feature type="chain" id="PRO_5038488815" evidence="1">
    <location>
        <begin position="28"/>
        <end position="137"/>
    </location>
</feature>
<keyword evidence="1" id="KW-0732">Signal</keyword>
<dbReference type="InterPro" id="IPR046698">
    <property type="entry name" value="PedC-like"/>
</dbReference>
<evidence type="ECO:0000256" key="1">
    <source>
        <dbReference type="SAM" id="SignalP"/>
    </source>
</evidence>
<dbReference type="RefSeq" id="WP_092652866.1">
    <property type="nucleotide sequence ID" value="NZ_FOHA01000012.1"/>
</dbReference>
<dbReference type="Pfam" id="PF20207">
    <property type="entry name" value="DUF6568"/>
    <property type="match status" value="1"/>
</dbReference>